<keyword evidence="6" id="KW-0408">Iron</keyword>
<dbReference type="InterPro" id="IPR012910">
    <property type="entry name" value="Plug_dom"/>
</dbReference>
<evidence type="ECO:0000256" key="5">
    <source>
        <dbReference type="ARBA" id="ARBA00022692"/>
    </source>
</evidence>
<comment type="subcellular location">
    <subcellularLocation>
        <location evidence="1 11">Cell outer membrane</location>
        <topology evidence="1 11">Multi-pass membrane protein</topology>
    </subcellularLocation>
</comment>
<evidence type="ECO:0000259" key="15">
    <source>
        <dbReference type="Pfam" id="PF07715"/>
    </source>
</evidence>
<evidence type="ECO:0000256" key="9">
    <source>
        <dbReference type="ARBA" id="ARBA00023136"/>
    </source>
</evidence>
<dbReference type="OrthoDB" id="127311at2"/>
<feature type="signal peptide" evidence="13">
    <location>
        <begin position="1"/>
        <end position="31"/>
    </location>
</feature>
<dbReference type="InterPro" id="IPR039426">
    <property type="entry name" value="TonB-dep_rcpt-like"/>
</dbReference>
<keyword evidence="10 11" id="KW-0998">Cell outer membrane</keyword>
<dbReference type="GO" id="GO:0006826">
    <property type="term" value="P:iron ion transport"/>
    <property type="evidence" value="ECO:0007669"/>
    <property type="project" value="UniProtKB-KW"/>
</dbReference>
<keyword evidence="3 11" id="KW-1134">Transmembrane beta strand</keyword>
<evidence type="ECO:0000256" key="7">
    <source>
        <dbReference type="ARBA" id="ARBA00023065"/>
    </source>
</evidence>
<accession>A0A222G8S8</accession>
<evidence type="ECO:0000256" key="6">
    <source>
        <dbReference type="ARBA" id="ARBA00023004"/>
    </source>
</evidence>
<dbReference type="Proteomes" id="UP000202259">
    <property type="component" value="Chromosome"/>
</dbReference>
<evidence type="ECO:0000256" key="13">
    <source>
        <dbReference type="SAM" id="SignalP"/>
    </source>
</evidence>
<keyword evidence="9 11" id="KW-0472">Membrane</keyword>
<dbReference type="Pfam" id="PF07715">
    <property type="entry name" value="Plug"/>
    <property type="match status" value="1"/>
</dbReference>
<evidence type="ECO:0000256" key="1">
    <source>
        <dbReference type="ARBA" id="ARBA00004571"/>
    </source>
</evidence>
<evidence type="ECO:0000256" key="10">
    <source>
        <dbReference type="ARBA" id="ARBA00023237"/>
    </source>
</evidence>
<dbReference type="InterPro" id="IPR036942">
    <property type="entry name" value="Beta-barrel_TonB_sf"/>
</dbReference>
<dbReference type="PROSITE" id="PS52016">
    <property type="entry name" value="TONB_DEPENDENT_REC_3"/>
    <property type="match status" value="1"/>
</dbReference>
<reference evidence="16 17" key="1">
    <citation type="submission" date="2017-08" db="EMBL/GenBank/DDBJ databases">
        <title>Complete genome of Colwellia sp. NB097-1, a psychrophile bacterium ioslated from Bering Sea.</title>
        <authorList>
            <person name="Chen X."/>
        </authorList>
    </citation>
    <scope>NUCLEOTIDE SEQUENCE [LARGE SCALE GENOMIC DNA]</scope>
    <source>
        <strain evidence="16 17">NB097-1</strain>
    </source>
</reference>
<dbReference type="SUPFAM" id="SSF56935">
    <property type="entry name" value="Porins"/>
    <property type="match status" value="1"/>
</dbReference>
<comment type="similarity">
    <text evidence="11 12">Belongs to the TonB-dependent receptor family.</text>
</comment>
<feature type="domain" description="TonB-dependent receptor plug" evidence="15">
    <location>
        <begin position="61"/>
        <end position="170"/>
    </location>
</feature>
<gene>
    <name evidence="16" type="ORF">B5D82_11345</name>
</gene>
<keyword evidence="4" id="KW-0410">Iron transport</keyword>
<keyword evidence="8 12" id="KW-0798">TonB box</keyword>
<protein>
    <submittedName>
        <fullName evidence="16">TonB-dependent receptor</fullName>
    </submittedName>
</protein>
<keyword evidence="13" id="KW-0732">Signal</keyword>
<dbReference type="Gene3D" id="2.40.170.20">
    <property type="entry name" value="TonB-dependent receptor, beta-barrel domain"/>
    <property type="match status" value="1"/>
</dbReference>
<feature type="domain" description="TonB-dependent receptor-like beta-barrel" evidence="14">
    <location>
        <begin position="309"/>
        <end position="747"/>
    </location>
</feature>
<dbReference type="KEGG" id="cber:B5D82_11345"/>
<evidence type="ECO:0000256" key="4">
    <source>
        <dbReference type="ARBA" id="ARBA00022496"/>
    </source>
</evidence>
<evidence type="ECO:0000256" key="12">
    <source>
        <dbReference type="RuleBase" id="RU003357"/>
    </source>
</evidence>
<keyword evidence="5 11" id="KW-0812">Transmembrane</keyword>
<keyword evidence="17" id="KW-1185">Reference proteome</keyword>
<evidence type="ECO:0000256" key="3">
    <source>
        <dbReference type="ARBA" id="ARBA00022452"/>
    </source>
</evidence>
<name>A0A222G8S8_9GAMM</name>
<dbReference type="RefSeq" id="WP_081151628.1">
    <property type="nucleotide sequence ID" value="NZ_CP020465.1"/>
</dbReference>
<dbReference type="PANTHER" id="PTHR32552:SF81">
    <property type="entry name" value="TONB-DEPENDENT OUTER MEMBRANE RECEPTOR"/>
    <property type="match status" value="1"/>
</dbReference>
<dbReference type="AlphaFoldDB" id="A0A222G8S8"/>
<keyword evidence="2 11" id="KW-0813">Transport</keyword>
<dbReference type="InterPro" id="IPR000531">
    <property type="entry name" value="Beta-barrel_TonB"/>
</dbReference>
<evidence type="ECO:0000313" key="17">
    <source>
        <dbReference type="Proteomes" id="UP000202259"/>
    </source>
</evidence>
<dbReference type="Pfam" id="PF00593">
    <property type="entry name" value="TonB_dep_Rec_b-barrel"/>
    <property type="match status" value="1"/>
</dbReference>
<evidence type="ECO:0000313" key="16">
    <source>
        <dbReference type="EMBL" id="ASP48305.1"/>
    </source>
</evidence>
<proteinExistence type="inferred from homology"/>
<dbReference type="PANTHER" id="PTHR32552">
    <property type="entry name" value="FERRICHROME IRON RECEPTOR-RELATED"/>
    <property type="match status" value="1"/>
</dbReference>
<keyword evidence="16" id="KW-0675">Receptor</keyword>
<sequence>MNIKNQLSSVNLVIKPLALAIACALSTQAFAEEEQTVKEEGKAKAAIERISVTAQKRISTLQETPIAITAFDSDAIENLGIQDISNVNNIAPNTQVVVPIGSAFNVGVNIRGLGTNEPSLGVDPKVGIYVDGVYLARNSGAIFSIIDLERMEVLRGPQGTLWGKNTTGGAINMVTKRPSDEFEFKQKFTVGSDGLFNSTTSIDTGEFNNFTAKFTYMTGEEDGWAKNTFEGAKEKNLGAKETDAMRFVLRYTGDDFSVDYSYDKTDGSSVSIPVQVSNVRPHFTDPTVPTLHMGTGTFYGGNVFAMMAANEFEGGRQESWELNQHGREHVKISGHNLTAEWDFAEHHSFKSISSTRKYSSDLTDGVNLSGGAYFGAELDATFQPTGNFAPIPAFSYTNQKSQKQSSQEFQFLGELMDGQLEYVAGYYYFTEEGKEINPWSINIFTGQGANLLFADPLPWGVFYEVDNTAQALFAQVDYHVTDALNVVMGLRHTKDEKSIVNLAEPDAMLRNNLSAEKEWSKTVGSLVVNYVVDEDLTVYGKVTQGYAAGTFNSGSVERFSYLNPANGGEANYEGTLTPADPEDTTAYEIGAKAMLLDDRIMLNTAIFYNDNTNLQVTVIDGGNVRHSLNSGKSKTIGVEFDAKFAATEDLMFTASYGYRDTEYTDDTFSDLNIFTASLAMSWTMAEFEFGHLSLHADYSMNDEFQFSLIDPNMVADSYNLLNARVTLSEIQVGDKSNLKVSIFGRNITDEEYQLHGASLGFFDTRSYGAPSSYGVDVVFNF</sequence>
<dbReference type="EMBL" id="CP020465">
    <property type="protein sequence ID" value="ASP48305.1"/>
    <property type="molecule type" value="Genomic_DNA"/>
</dbReference>
<evidence type="ECO:0000256" key="2">
    <source>
        <dbReference type="ARBA" id="ARBA00022448"/>
    </source>
</evidence>
<organism evidence="16 17">
    <name type="scientific">Cognaticolwellia beringensis</name>
    <dbReference type="NCBI Taxonomy" id="1967665"/>
    <lineage>
        <taxon>Bacteria</taxon>
        <taxon>Pseudomonadati</taxon>
        <taxon>Pseudomonadota</taxon>
        <taxon>Gammaproteobacteria</taxon>
        <taxon>Alteromonadales</taxon>
        <taxon>Colwelliaceae</taxon>
        <taxon>Cognaticolwellia</taxon>
    </lineage>
</organism>
<evidence type="ECO:0000256" key="8">
    <source>
        <dbReference type="ARBA" id="ARBA00023077"/>
    </source>
</evidence>
<evidence type="ECO:0000259" key="14">
    <source>
        <dbReference type="Pfam" id="PF00593"/>
    </source>
</evidence>
<evidence type="ECO:0000256" key="11">
    <source>
        <dbReference type="PROSITE-ProRule" id="PRU01360"/>
    </source>
</evidence>
<dbReference type="GO" id="GO:0009279">
    <property type="term" value="C:cell outer membrane"/>
    <property type="evidence" value="ECO:0007669"/>
    <property type="project" value="UniProtKB-SubCell"/>
</dbReference>
<feature type="chain" id="PRO_5012623582" evidence="13">
    <location>
        <begin position="32"/>
        <end position="781"/>
    </location>
</feature>
<keyword evidence="7" id="KW-0406">Ion transport</keyword>